<keyword evidence="2" id="KW-0472">Membrane</keyword>
<sequence length="246" mass="27296">MAMSKKKKAFYTVLVVGAIGVLGWSLYPKEQDYNWVNNNTNEPVNNNVNANQTNGASQVIRKANPTHASVSQTAEQMVPTLVNMSADRDEARQHKEKGLSLRNEKLMKQIATTRKERLSAELDALKTAKQIEQLNSEGKDKKAELSVSTGADMGEPTKNQASSPPSPERELSEAQRKVLQESFVPLEQYYVKGIFKSNGELVARITRGGSIEKVKSGYLLDGEVNVEVNENSVTFTRGKKTVTKYF</sequence>
<comment type="caution">
    <text evidence="4">The sequence shown here is derived from an EMBL/GenBank/DDBJ whole genome shotgun (WGS) entry which is preliminary data.</text>
</comment>
<gene>
    <name evidence="3" type="ORF">JHC10_01385</name>
    <name evidence="4" type="ORF">JHC11_12155</name>
</gene>
<organism evidence="4 5">
    <name type="scientific">Idiomarina abyssalis</name>
    <dbReference type="NCBI Taxonomy" id="86102"/>
    <lineage>
        <taxon>Bacteria</taxon>
        <taxon>Pseudomonadati</taxon>
        <taxon>Pseudomonadota</taxon>
        <taxon>Gammaproteobacteria</taxon>
        <taxon>Alteromonadales</taxon>
        <taxon>Idiomarinaceae</taxon>
        <taxon>Idiomarina</taxon>
    </lineage>
</organism>
<keyword evidence="2" id="KW-0812">Transmembrane</keyword>
<dbReference type="RefSeq" id="WP_199493498.1">
    <property type="nucleotide sequence ID" value="NZ_JAEMOP010000009.1"/>
</dbReference>
<dbReference type="Proteomes" id="UP000655994">
    <property type="component" value="Unassembled WGS sequence"/>
</dbReference>
<protein>
    <submittedName>
        <fullName evidence="4">Uncharacterized protein</fullName>
    </submittedName>
</protein>
<dbReference type="EMBL" id="JAEMOP010000009">
    <property type="protein sequence ID" value="MBJ7316738.1"/>
    <property type="molecule type" value="Genomic_DNA"/>
</dbReference>
<evidence type="ECO:0000256" key="2">
    <source>
        <dbReference type="SAM" id="Phobius"/>
    </source>
</evidence>
<accession>A0A8I1GEV7</accession>
<evidence type="ECO:0000313" key="3">
    <source>
        <dbReference type="EMBL" id="MBJ7265588.1"/>
    </source>
</evidence>
<proteinExistence type="predicted"/>
<keyword evidence="2" id="KW-1133">Transmembrane helix</keyword>
<feature type="region of interest" description="Disordered" evidence="1">
    <location>
        <begin position="133"/>
        <end position="175"/>
    </location>
</feature>
<dbReference type="AlphaFoldDB" id="A0A8I1GEV7"/>
<dbReference type="Proteomes" id="UP000621390">
    <property type="component" value="Unassembled WGS sequence"/>
</dbReference>
<name>A0A8I1GEV7_9GAMM</name>
<reference evidence="4 6" key="1">
    <citation type="submission" date="2020-09" db="EMBL/GenBank/DDBJ databases">
        <title>Draft Genomes of Bacterial Isolates from North Pond Shallow Sediments.</title>
        <authorList>
            <person name="Kiel Reese B."/>
            <person name="Mullis M."/>
            <person name="Weisend R.E."/>
        </authorList>
    </citation>
    <scope>NUCLEOTIDE SEQUENCE</scope>
    <source>
        <strain evidence="4">KJE-2</strain>
        <strain evidence="3 6">KJE-3</strain>
    </source>
</reference>
<dbReference type="EMBL" id="JAEMOS010000002">
    <property type="protein sequence ID" value="MBJ7265588.1"/>
    <property type="molecule type" value="Genomic_DNA"/>
</dbReference>
<evidence type="ECO:0000256" key="1">
    <source>
        <dbReference type="SAM" id="MobiDB-lite"/>
    </source>
</evidence>
<evidence type="ECO:0000313" key="4">
    <source>
        <dbReference type="EMBL" id="MBJ7316738.1"/>
    </source>
</evidence>
<keyword evidence="6" id="KW-1185">Reference proteome</keyword>
<evidence type="ECO:0000313" key="5">
    <source>
        <dbReference type="Proteomes" id="UP000621390"/>
    </source>
</evidence>
<evidence type="ECO:0000313" key="6">
    <source>
        <dbReference type="Proteomes" id="UP000655994"/>
    </source>
</evidence>
<feature type="transmembrane region" description="Helical" evidence="2">
    <location>
        <begin position="9"/>
        <end position="27"/>
    </location>
</feature>